<dbReference type="PANTHER" id="PTHR43280:SF34">
    <property type="entry name" value="ARAC-FAMILY TRANSCRIPTIONAL REGULATOR"/>
    <property type="match status" value="1"/>
</dbReference>
<gene>
    <name evidence="5" type="ORF">H3Z82_18160</name>
</gene>
<protein>
    <submittedName>
        <fullName evidence="5">Helix-turn-helix domain-containing protein</fullName>
    </submittedName>
</protein>
<dbReference type="Pfam" id="PF12833">
    <property type="entry name" value="HTH_18"/>
    <property type="match status" value="1"/>
</dbReference>
<name>A0A7W2M8I5_9FLAO</name>
<organism evidence="5 6">
    <name type="scientific">Gelidibacter maritimus</name>
    <dbReference type="NCBI Taxonomy" id="2761487"/>
    <lineage>
        <taxon>Bacteria</taxon>
        <taxon>Pseudomonadati</taxon>
        <taxon>Bacteroidota</taxon>
        <taxon>Flavobacteriia</taxon>
        <taxon>Flavobacteriales</taxon>
        <taxon>Flavobacteriaceae</taxon>
        <taxon>Gelidibacter</taxon>
    </lineage>
</organism>
<dbReference type="GO" id="GO:0003700">
    <property type="term" value="F:DNA-binding transcription factor activity"/>
    <property type="evidence" value="ECO:0007669"/>
    <property type="project" value="InterPro"/>
</dbReference>
<sequence>MGEYDKSIIYLNTIANRYNGNNKEIEARLIGGLARNYFKLGLNSKAIELWKKAIEIIVNSNNSPYLKSVFRNNMAVALIDLGDSENAQKILLKSLEDFPLTETYQKLSDLVLDNGANFELSKSYLNMGLALVGDALGKSKPYINDTYLADLQRAHIMEGFAYHYLVKGDYDKSLNKYGEALSIAERINRVNLQIELYRKIGYLHQKTGNLEESTEYLSNYIILNDSLRLAKNKSLSIPLRNFILEKVEDKNGGISLYNNYKVLVISIIALLGFLSINSHIKDNRNSESINNIKNGGNKSIKVKLPPKTESLLSEKIKEFEMSNDFLDENMSLSRLVDRLETNVKYLRQYLKTHKNSDYNSYINELRINYIVEKLQAEPKYLNYKIGYLAQECGFSSHSKFSASFKKTTGISPSNFISNLKNNHA</sequence>
<evidence type="ECO:0000256" key="1">
    <source>
        <dbReference type="ARBA" id="ARBA00023015"/>
    </source>
</evidence>
<dbReference type="InterPro" id="IPR019734">
    <property type="entry name" value="TPR_rpt"/>
</dbReference>
<evidence type="ECO:0000259" key="4">
    <source>
        <dbReference type="PROSITE" id="PS01124"/>
    </source>
</evidence>
<keyword evidence="1" id="KW-0805">Transcription regulation</keyword>
<dbReference type="PANTHER" id="PTHR43280">
    <property type="entry name" value="ARAC-FAMILY TRANSCRIPTIONAL REGULATOR"/>
    <property type="match status" value="1"/>
</dbReference>
<dbReference type="Gene3D" id="1.25.40.10">
    <property type="entry name" value="Tetratricopeptide repeat domain"/>
    <property type="match status" value="2"/>
</dbReference>
<accession>A0A7W2M8I5</accession>
<dbReference type="PROSITE" id="PS01124">
    <property type="entry name" value="HTH_ARAC_FAMILY_2"/>
    <property type="match status" value="1"/>
</dbReference>
<evidence type="ECO:0000256" key="2">
    <source>
        <dbReference type="ARBA" id="ARBA00023125"/>
    </source>
</evidence>
<keyword evidence="6" id="KW-1185">Reference proteome</keyword>
<keyword evidence="2" id="KW-0238">DNA-binding</keyword>
<dbReference type="InterPro" id="IPR018060">
    <property type="entry name" value="HTH_AraC"/>
</dbReference>
<dbReference type="GO" id="GO:0043565">
    <property type="term" value="F:sequence-specific DNA binding"/>
    <property type="evidence" value="ECO:0007669"/>
    <property type="project" value="InterPro"/>
</dbReference>
<evidence type="ECO:0000313" key="5">
    <source>
        <dbReference type="EMBL" id="MBA6154650.1"/>
    </source>
</evidence>
<reference evidence="5 6" key="1">
    <citation type="submission" date="2020-07" db="EMBL/GenBank/DDBJ databases">
        <title>Bacterium isolated from marine sediment.</title>
        <authorList>
            <person name="Shang D."/>
        </authorList>
    </citation>
    <scope>NUCLEOTIDE SEQUENCE [LARGE SCALE GENOMIC DNA]</scope>
    <source>
        <strain evidence="5 6">F6074</strain>
    </source>
</reference>
<feature type="domain" description="HTH araC/xylS-type" evidence="4">
    <location>
        <begin position="314"/>
        <end position="418"/>
    </location>
</feature>
<dbReference type="InterPro" id="IPR011990">
    <property type="entry name" value="TPR-like_helical_dom_sf"/>
</dbReference>
<dbReference type="EMBL" id="JACGLT010000022">
    <property type="protein sequence ID" value="MBA6154650.1"/>
    <property type="molecule type" value="Genomic_DNA"/>
</dbReference>
<keyword evidence="3" id="KW-0804">Transcription</keyword>
<evidence type="ECO:0000256" key="3">
    <source>
        <dbReference type="ARBA" id="ARBA00023163"/>
    </source>
</evidence>
<comment type="caution">
    <text evidence="5">The sequence shown here is derived from an EMBL/GenBank/DDBJ whole genome shotgun (WGS) entry which is preliminary data.</text>
</comment>
<dbReference type="SMART" id="SM00028">
    <property type="entry name" value="TPR"/>
    <property type="match status" value="4"/>
</dbReference>
<dbReference type="AlphaFoldDB" id="A0A7W2M8I5"/>
<dbReference type="SMART" id="SM00342">
    <property type="entry name" value="HTH_ARAC"/>
    <property type="match status" value="1"/>
</dbReference>
<dbReference type="Gene3D" id="1.10.10.60">
    <property type="entry name" value="Homeodomain-like"/>
    <property type="match status" value="1"/>
</dbReference>
<dbReference type="SUPFAM" id="SSF46689">
    <property type="entry name" value="Homeodomain-like"/>
    <property type="match status" value="1"/>
</dbReference>
<dbReference type="SUPFAM" id="SSF81901">
    <property type="entry name" value="HCP-like"/>
    <property type="match status" value="1"/>
</dbReference>
<proteinExistence type="predicted"/>
<dbReference type="Proteomes" id="UP000541857">
    <property type="component" value="Unassembled WGS sequence"/>
</dbReference>
<dbReference type="Pfam" id="PF13181">
    <property type="entry name" value="TPR_8"/>
    <property type="match status" value="1"/>
</dbReference>
<dbReference type="RefSeq" id="WP_182206919.1">
    <property type="nucleotide sequence ID" value="NZ_JACGLT010000022.1"/>
</dbReference>
<dbReference type="InterPro" id="IPR009057">
    <property type="entry name" value="Homeodomain-like_sf"/>
</dbReference>
<evidence type="ECO:0000313" key="6">
    <source>
        <dbReference type="Proteomes" id="UP000541857"/>
    </source>
</evidence>